<keyword evidence="1" id="KW-0732">Signal</keyword>
<name>A0A0F8A4D9_9HYPO</name>
<protein>
    <submittedName>
        <fullName evidence="2">Uncharacterized protein</fullName>
    </submittedName>
</protein>
<accession>A0A0F8A4D9</accession>
<feature type="signal peptide" evidence="1">
    <location>
        <begin position="1"/>
        <end position="20"/>
    </location>
</feature>
<dbReference type="AlphaFoldDB" id="A0A0F8A4D9"/>
<gene>
    <name evidence="2" type="ORF">HIM_07203</name>
</gene>
<dbReference type="EMBL" id="KQ030535">
    <property type="protein sequence ID" value="KJZ73409.1"/>
    <property type="molecule type" value="Genomic_DNA"/>
</dbReference>
<sequence>MRSFVTLLLSSRLILLPVGGGSFTFAQQVADPGLDPSDGYSRCENQCKASFENSPFVPVQLNISCDAVNDFTCLNYDYGFNRDDIEQEFGHIGYEDYQIMCAVRSWEKAGCKRGGECRKKYQSQQDMKKCCDDRWFIPYSLGPSYNGYMAGCAPDYSLTLDDAPNHRVTSCYNIQVILNRFKRMEEKRVRVDLEVYQLREWEWKGAKCATTSDENCCGNGAPSATAHLDRYMSKCEEARKDPGSAREIDIAVTKFQDTP</sequence>
<evidence type="ECO:0000256" key="1">
    <source>
        <dbReference type="SAM" id="SignalP"/>
    </source>
</evidence>
<keyword evidence="3" id="KW-1185">Reference proteome</keyword>
<evidence type="ECO:0000313" key="3">
    <source>
        <dbReference type="Proteomes" id="UP000054481"/>
    </source>
</evidence>
<feature type="chain" id="PRO_5002526457" evidence="1">
    <location>
        <begin position="21"/>
        <end position="259"/>
    </location>
</feature>
<organism evidence="2 3">
    <name type="scientific">Hirsutella minnesotensis 3608</name>
    <dbReference type="NCBI Taxonomy" id="1043627"/>
    <lineage>
        <taxon>Eukaryota</taxon>
        <taxon>Fungi</taxon>
        <taxon>Dikarya</taxon>
        <taxon>Ascomycota</taxon>
        <taxon>Pezizomycotina</taxon>
        <taxon>Sordariomycetes</taxon>
        <taxon>Hypocreomycetidae</taxon>
        <taxon>Hypocreales</taxon>
        <taxon>Ophiocordycipitaceae</taxon>
        <taxon>Hirsutella</taxon>
    </lineage>
</organism>
<dbReference type="OrthoDB" id="4931516at2759"/>
<reference evidence="2 3" key="1">
    <citation type="journal article" date="2014" name="Genome Biol. Evol.">
        <title>Comparative genomics and transcriptomics analyses reveal divergent lifestyle features of nematode endoparasitic fungus Hirsutella minnesotensis.</title>
        <authorList>
            <person name="Lai Y."/>
            <person name="Liu K."/>
            <person name="Zhang X."/>
            <person name="Zhang X."/>
            <person name="Li K."/>
            <person name="Wang N."/>
            <person name="Shu C."/>
            <person name="Wu Y."/>
            <person name="Wang C."/>
            <person name="Bushley K.E."/>
            <person name="Xiang M."/>
            <person name="Liu X."/>
        </authorList>
    </citation>
    <scope>NUCLEOTIDE SEQUENCE [LARGE SCALE GENOMIC DNA]</scope>
    <source>
        <strain evidence="2 3">3608</strain>
    </source>
</reference>
<dbReference type="Proteomes" id="UP000054481">
    <property type="component" value="Unassembled WGS sequence"/>
</dbReference>
<evidence type="ECO:0000313" key="2">
    <source>
        <dbReference type="EMBL" id="KJZ73409.1"/>
    </source>
</evidence>
<proteinExistence type="predicted"/>